<feature type="region of interest" description="Disordered" evidence="1">
    <location>
        <begin position="1"/>
        <end position="33"/>
    </location>
</feature>
<dbReference type="AlphaFoldDB" id="A0A7V8VFC2"/>
<comment type="caution">
    <text evidence="3">The sequence shown here is derived from an EMBL/GenBank/DDBJ whole genome shotgun (WGS) entry which is preliminary data.</text>
</comment>
<name>A0A7V8VFC2_9BACT</name>
<dbReference type="EMBL" id="JACEFB010000009">
    <property type="protein sequence ID" value="MBA2226907.1"/>
    <property type="molecule type" value="Genomic_DNA"/>
</dbReference>
<feature type="transmembrane region" description="Helical" evidence="2">
    <location>
        <begin position="144"/>
        <end position="166"/>
    </location>
</feature>
<dbReference type="RefSeq" id="WP_194538430.1">
    <property type="nucleotide sequence ID" value="NZ_JACEFB010000009.1"/>
</dbReference>
<keyword evidence="2" id="KW-0472">Membrane</keyword>
<proteinExistence type="predicted"/>
<organism evidence="3 4">
    <name type="scientific">Thermogemmata fonticola</name>
    <dbReference type="NCBI Taxonomy" id="2755323"/>
    <lineage>
        <taxon>Bacteria</taxon>
        <taxon>Pseudomonadati</taxon>
        <taxon>Planctomycetota</taxon>
        <taxon>Planctomycetia</taxon>
        <taxon>Gemmatales</taxon>
        <taxon>Gemmataceae</taxon>
        <taxon>Thermogemmata</taxon>
    </lineage>
</organism>
<keyword evidence="4" id="KW-1185">Reference proteome</keyword>
<sequence>MPNADNRSASDPSAVPASSADASGVPYPHSEESAVPYPKTVQVAGAVWIIYGIVALVNLAFLILFIVGAGEEKPDADREAQKAAIALATCFGMFQALIGLVFIHVGIQSIRGTARDTLGNGIGSLLFGLINLAQGGRLGMAGDFVLAGFYFLFGVLLIGAGVLALAGRREYRQWREASQVYQAWQEEQRQAPHGSS</sequence>
<dbReference type="Proteomes" id="UP000542342">
    <property type="component" value="Unassembled WGS sequence"/>
</dbReference>
<feature type="compositionally biased region" description="Low complexity" evidence="1">
    <location>
        <begin position="9"/>
        <end position="23"/>
    </location>
</feature>
<reference evidence="3 4" key="1">
    <citation type="submission" date="2020-07" db="EMBL/GenBank/DDBJ databases">
        <title>Thermogemmata thermophila gen. nov., sp. nov., a novel moderate thermophilic planctomycete from a Kamchatka hot spring.</title>
        <authorList>
            <person name="Elcheninov A.G."/>
            <person name="Podosokorskaya O.A."/>
            <person name="Kovaleva O.L."/>
            <person name="Novikov A."/>
            <person name="Bonch-Osmolovskaya E.A."/>
            <person name="Toshchakov S.V."/>
            <person name="Kublanov I.V."/>
        </authorList>
    </citation>
    <scope>NUCLEOTIDE SEQUENCE [LARGE SCALE GENOMIC DNA]</scope>
    <source>
        <strain evidence="3 4">2918</strain>
    </source>
</reference>
<accession>A0A7V8VFC2</accession>
<keyword evidence="2" id="KW-1133">Transmembrane helix</keyword>
<evidence type="ECO:0000256" key="2">
    <source>
        <dbReference type="SAM" id="Phobius"/>
    </source>
</evidence>
<gene>
    <name evidence="3" type="ORF">H0921_12110</name>
</gene>
<evidence type="ECO:0000256" key="1">
    <source>
        <dbReference type="SAM" id="MobiDB-lite"/>
    </source>
</evidence>
<keyword evidence="2" id="KW-0812">Transmembrane</keyword>
<feature type="transmembrane region" description="Helical" evidence="2">
    <location>
        <begin position="48"/>
        <end position="71"/>
    </location>
</feature>
<protein>
    <submittedName>
        <fullName evidence="3">Uncharacterized protein</fullName>
    </submittedName>
</protein>
<feature type="transmembrane region" description="Helical" evidence="2">
    <location>
        <begin position="83"/>
        <end position="107"/>
    </location>
</feature>
<evidence type="ECO:0000313" key="3">
    <source>
        <dbReference type="EMBL" id="MBA2226907.1"/>
    </source>
</evidence>
<evidence type="ECO:0000313" key="4">
    <source>
        <dbReference type="Proteomes" id="UP000542342"/>
    </source>
</evidence>